<evidence type="ECO:0000313" key="2">
    <source>
        <dbReference type="Proteomes" id="UP001375539"/>
    </source>
</evidence>
<sequence>MNTTGAEGTEYRIVRLRERLAGDDVAELGIRVEERGGAVLLSGTVATAVRRDEILRIAAEELGETPVRPDLVIVSAEPPDSGEELP</sequence>
<organism evidence="1 2">
    <name type="scientific">Streptomyces pratisoli</name>
    <dbReference type="NCBI Taxonomy" id="3139917"/>
    <lineage>
        <taxon>Bacteria</taxon>
        <taxon>Bacillati</taxon>
        <taxon>Actinomycetota</taxon>
        <taxon>Actinomycetes</taxon>
        <taxon>Kitasatosporales</taxon>
        <taxon>Streptomycetaceae</taxon>
        <taxon>Streptomyces</taxon>
    </lineage>
</organism>
<evidence type="ECO:0000313" key="1">
    <source>
        <dbReference type="EMBL" id="MEJ8661584.1"/>
    </source>
</evidence>
<dbReference type="EMBL" id="JBBKAI010000002">
    <property type="protein sequence ID" value="MEJ8661584.1"/>
    <property type="molecule type" value="Genomic_DNA"/>
</dbReference>
<dbReference type="Proteomes" id="UP001375539">
    <property type="component" value="Unassembled WGS sequence"/>
</dbReference>
<accession>A0ACC6QTA0</accession>
<proteinExistence type="predicted"/>
<gene>
    <name evidence="1" type="ORF">WKI58_34615</name>
</gene>
<comment type="caution">
    <text evidence="1">The sequence shown here is derived from an EMBL/GenBank/DDBJ whole genome shotgun (WGS) entry which is preliminary data.</text>
</comment>
<reference evidence="1" key="1">
    <citation type="submission" date="2024-03" db="EMBL/GenBank/DDBJ databases">
        <title>Novel Streptomyces species of biotechnological and ecological value are a feature of Machair soil.</title>
        <authorList>
            <person name="Prole J.R."/>
            <person name="Goodfellow M."/>
            <person name="Allenby N."/>
            <person name="Ward A.C."/>
        </authorList>
    </citation>
    <scope>NUCLEOTIDE SEQUENCE</scope>
    <source>
        <strain evidence="1">MS1.AVA.4</strain>
    </source>
</reference>
<protein>
    <submittedName>
        <fullName evidence="1">BON domain-containing protein</fullName>
    </submittedName>
</protein>
<keyword evidence="2" id="KW-1185">Reference proteome</keyword>
<name>A0ACC6QTA0_9ACTN</name>